<keyword evidence="1" id="KW-0472">Membrane</keyword>
<name>A0ABQ9EPP6_TEGGR</name>
<gene>
    <name evidence="2" type="ORF">KUTeg_015287</name>
</gene>
<organism evidence="2 3">
    <name type="scientific">Tegillarca granosa</name>
    <name type="common">Malaysian cockle</name>
    <name type="synonym">Anadara granosa</name>
    <dbReference type="NCBI Taxonomy" id="220873"/>
    <lineage>
        <taxon>Eukaryota</taxon>
        <taxon>Metazoa</taxon>
        <taxon>Spiralia</taxon>
        <taxon>Lophotrochozoa</taxon>
        <taxon>Mollusca</taxon>
        <taxon>Bivalvia</taxon>
        <taxon>Autobranchia</taxon>
        <taxon>Pteriomorphia</taxon>
        <taxon>Arcoida</taxon>
        <taxon>Arcoidea</taxon>
        <taxon>Arcidae</taxon>
        <taxon>Tegillarca</taxon>
    </lineage>
</organism>
<dbReference type="EMBL" id="JARBDR010000793">
    <property type="protein sequence ID" value="KAJ8307203.1"/>
    <property type="molecule type" value="Genomic_DNA"/>
</dbReference>
<keyword evidence="1" id="KW-0812">Transmembrane</keyword>
<protein>
    <submittedName>
        <fullName evidence="2">Uncharacterized protein</fullName>
    </submittedName>
</protein>
<sequence length="80" mass="9123">MKFKIKVVHTFRLLTLIAAIIYGISITKSTEVYFIPRLNPLYFLTVYSHHLFWGFGLSVTGAIFCVVSGILVGFARKRQL</sequence>
<feature type="transmembrane region" description="Helical" evidence="1">
    <location>
        <begin position="53"/>
        <end position="75"/>
    </location>
</feature>
<evidence type="ECO:0000313" key="3">
    <source>
        <dbReference type="Proteomes" id="UP001217089"/>
    </source>
</evidence>
<proteinExistence type="predicted"/>
<dbReference type="Proteomes" id="UP001217089">
    <property type="component" value="Unassembled WGS sequence"/>
</dbReference>
<reference evidence="2 3" key="1">
    <citation type="submission" date="2022-12" db="EMBL/GenBank/DDBJ databases">
        <title>Chromosome-level genome of Tegillarca granosa.</title>
        <authorList>
            <person name="Kim J."/>
        </authorList>
    </citation>
    <scope>NUCLEOTIDE SEQUENCE [LARGE SCALE GENOMIC DNA]</scope>
    <source>
        <strain evidence="2">Teg-2019</strain>
        <tissue evidence="2">Adductor muscle</tissue>
    </source>
</reference>
<evidence type="ECO:0000313" key="2">
    <source>
        <dbReference type="EMBL" id="KAJ8307203.1"/>
    </source>
</evidence>
<keyword evidence="3" id="KW-1185">Reference proteome</keyword>
<keyword evidence="1" id="KW-1133">Transmembrane helix</keyword>
<comment type="caution">
    <text evidence="2">The sequence shown here is derived from an EMBL/GenBank/DDBJ whole genome shotgun (WGS) entry which is preliminary data.</text>
</comment>
<accession>A0ABQ9EPP6</accession>
<evidence type="ECO:0000256" key="1">
    <source>
        <dbReference type="SAM" id="Phobius"/>
    </source>
</evidence>